<evidence type="ECO:0000313" key="3">
    <source>
        <dbReference type="Proteomes" id="UP000295083"/>
    </source>
</evidence>
<protein>
    <recommendedName>
        <fullName evidence="1">DUF7918 domain-containing protein</fullName>
    </recommendedName>
</protein>
<dbReference type="Proteomes" id="UP000295083">
    <property type="component" value="Unassembled WGS sequence"/>
</dbReference>
<dbReference type="PANTHER" id="PTHR36223:SF1">
    <property type="entry name" value="TRANSCRIPTION ELONGATION FACTOR EAF N-TERMINAL DOMAIN-CONTAINING PROTEIN"/>
    <property type="match status" value="1"/>
</dbReference>
<reference evidence="2 3" key="1">
    <citation type="submission" date="2018-11" db="EMBL/GenBank/DDBJ databases">
        <title>Genome sequence and assembly of Colletotrichum spinosum.</title>
        <authorList>
            <person name="Gan P."/>
            <person name="Shirasu K."/>
        </authorList>
    </citation>
    <scope>NUCLEOTIDE SEQUENCE [LARGE SCALE GENOMIC DNA]</scope>
    <source>
        <strain evidence="2 3">CBS 515.97</strain>
    </source>
</reference>
<comment type="caution">
    <text evidence="2">The sequence shown here is derived from an EMBL/GenBank/DDBJ whole genome shotgun (WGS) entry which is preliminary data.</text>
</comment>
<organism evidence="2 3">
    <name type="scientific">Colletotrichum spinosum</name>
    <dbReference type="NCBI Taxonomy" id="1347390"/>
    <lineage>
        <taxon>Eukaryota</taxon>
        <taxon>Fungi</taxon>
        <taxon>Dikarya</taxon>
        <taxon>Ascomycota</taxon>
        <taxon>Pezizomycotina</taxon>
        <taxon>Sordariomycetes</taxon>
        <taxon>Hypocreomycetidae</taxon>
        <taxon>Glomerellales</taxon>
        <taxon>Glomerellaceae</taxon>
        <taxon>Colletotrichum</taxon>
        <taxon>Colletotrichum orbiculare species complex</taxon>
    </lineage>
</organism>
<dbReference type="Pfam" id="PF25534">
    <property type="entry name" value="DUF7918"/>
    <property type="match status" value="1"/>
</dbReference>
<feature type="domain" description="DUF7918" evidence="1">
    <location>
        <begin position="9"/>
        <end position="240"/>
    </location>
</feature>
<dbReference type="PANTHER" id="PTHR36223">
    <property type="entry name" value="BETA-LACTAMASE-TYPE TRANSPEPTIDASE FOLD DOMAIN CONTAINING PROTEIN"/>
    <property type="match status" value="1"/>
</dbReference>
<sequence length="319" mass="36610">MAVLPEIRGLKVSVEVDGRIAAEYADEDGPAQDRSPIKARSHHYSYIESKDDAHFAVTFEIEEGFCPFEALGFYLYVDGQQMDSILWDRQGRRPWGVWRHVVEGFRERDEERAMDRMRKFKFSKITTIDDANNQRVQQDIEASESMGVILLLVYNVAIRAEGRRDVYRPNQAAPKKPMEVSEKALKGRAVSHGTSYSDGPLVAPTRTVDVHFVDKNPIASFSFKYRSRDALKSELVIPRSPSPDAIDALSEAEIRRLAMERLEHLNGNRRSPTVKRENKPNVIKREHAEFLDLTEEPVKREWKKVKIEGNREAIDLTDD</sequence>
<keyword evidence="3" id="KW-1185">Reference proteome</keyword>
<name>A0A4R8Q7R1_9PEZI</name>
<dbReference type="AlphaFoldDB" id="A0A4R8Q7R1"/>
<dbReference type="EMBL" id="QAPG01000108">
    <property type="protein sequence ID" value="TDZ31185.1"/>
    <property type="molecule type" value="Genomic_DNA"/>
</dbReference>
<dbReference type="InterPro" id="IPR057678">
    <property type="entry name" value="DUF7918"/>
</dbReference>
<gene>
    <name evidence="2" type="ORF">C8035_v005231</name>
</gene>
<evidence type="ECO:0000313" key="2">
    <source>
        <dbReference type="EMBL" id="TDZ31185.1"/>
    </source>
</evidence>
<proteinExistence type="predicted"/>
<accession>A0A4R8Q7R1</accession>
<evidence type="ECO:0000259" key="1">
    <source>
        <dbReference type="Pfam" id="PF25534"/>
    </source>
</evidence>